<organism evidence="11">
    <name type="scientific">Oppiella nova</name>
    <dbReference type="NCBI Taxonomy" id="334625"/>
    <lineage>
        <taxon>Eukaryota</taxon>
        <taxon>Metazoa</taxon>
        <taxon>Ecdysozoa</taxon>
        <taxon>Arthropoda</taxon>
        <taxon>Chelicerata</taxon>
        <taxon>Arachnida</taxon>
        <taxon>Acari</taxon>
        <taxon>Acariformes</taxon>
        <taxon>Sarcoptiformes</taxon>
        <taxon>Oribatida</taxon>
        <taxon>Brachypylina</taxon>
        <taxon>Oppioidea</taxon>
        <taxon>Oppiidae</taxon>
        <taxon>Oppiella</taxon>
    </lineage>
</organism>
<dbReference type="Gene3D" id="1.20.1560.10">
    <property type="entry name" value="ABC transporter type 1, transmembrane domain"/>
    <property type="match status" value="1"/>
</dbReference>
<dbReference type="InterPro" id="IPR011527">
    <property type="entry name" value="ABC1_TM_dom"/>
</dbReference>
<proteinExistence type="predicted"/>
<keyword evidence="3 8" id="KW-0812">Transmembrane</keyword>
<dbReference type="GO" id="GO:0016887">
    <property type="term" value="F:ATP hydrolysis activity"/>
    <property type="evidence" value="ECO:0007669"/>
    <property type="project" value="InterPro"/>
</dbReference>
<dbReference type="InterPro" id="IPR003593">
    <property type="entry name" value="AAA+_ATPase"/>
</dbReference>
<dbReference type="EMBL" id="CAJPVJ010001985">
    <property type="protein sequence ID" value="CAG2165613.1"/>
    <property type="molecule type" value="Genomic_DNA"/>
</dbReference>
<feature type="domain" description="ABC transmembrane type-1" evidence="10">
    <location>
        <begin position="11"/>
        <end position="121"/>
    </location>
</feature>
<keyword evidence="2" id="KW-0813">Transport</keyword>
<evidence type="ECO:0000256" key="8">
    <source>
        <dbReference type="SAM" id="Phobius"/>
    </source>
</evidence>
<protein>
    <submittedName>
        <fullName evidence="11">Uncharacterized protein</fullName>
    </submittedName>
</protein>
<keyword evidence="4" id="KW-0547">Nucleotide-binding</keyword>
<dbReference type="AlphaFoldDB" id="A0A7R9LP80"/>
<dbReference type="GO" id="GO:0140359">
    <property type="term" value="F:ABC-type transporter activity"/>
    <property type="evidence" value="ECO:0007669"/>
    <property type="project" value="InterPro"/>
</dbReference>
<gene>
    <name evidence="11" type="ORF">ONB1V03_LOCUS5152</name>
</gene>
<dbReference type="PANTHER" id="PTHR24223">
    <property type="entry name" value="ATP-BINDING CASSETTE SUB-FAMILY C"/>
    <property type="match status" value="1"/>
</dbReference>
<dbReference type="FunFam" id="3.40.50.300:FF:000163">
    <property type="entry name" value="Multidrug resistance-associated protein member 4"/>
    <property type="match status" value="1"/>
</dbReference>
<evidence type="ECO:0000313" key="11">
    <source>
        <dbReference type="EMBL" id="CAD7645331.1"/>
    </source>
</evidence>
<dbReference type="Pfam" id="PF00005">
    <property type="entry name" value="ABC_tran"/>
    <property type="match status" value="1"/>
</dbReference>
<comment type="subcellular location">
    <subcellularLocation>
        <location evidence="1">Membrane</location>
        <topology evidence="1">Multi-pass membrane protein</topology>
    </subcellularLocation>
</comment>
<dbReference type="InterPro" id="IPR027417">
    <property type="entry name" value="P-loop_NTPase"/>
</dbReference>
<dbReference type="PANTHER" id="PTHR24223:SF330">
    <property type="entry name" value="ATP-BINDING CASSETTE SUB-FAMILY C MEMBER 10"/>
    <property type="match status" value="1"/>
</dbReference>
<dbReference type="PROSITE" id="PS50929">
    <property type="entry name" value="ABC_TM1F"/>
    <property type="match status" value="1"/>
</dbReference>
<dbReference type="Proteomes" id="UP000728032">
    <property type="component" value="Unassembled WGS sequence"/>
</dbReference>
<evidence type="ECO:0000259" key="9">
    <source>
        <dbReference type="PROSITE" id="PS50893"/>
    </source>
</evidence>
<keyword evidence="12" id="KW-1185">Reference proteome</keyword>
<dbReference type="EMBL" id="OC916810">
    <property type="protein sequence ID" value="CAD7645331.1"/>
    <property type="molecule type" value="Genomic_DNA"/>
</dbReference>
<sequence>YLYSNLFIKLKILDQLDETLHGLVTIRAFANTNRFTRDMYHKLDINNKIQYSTSAVQQWLNLRLQLLGALISSGVALLAVSLHFWSYQTIDSGLVGLALVYSLSVTGLLNGAVQSFTQTEMDMVSVERIMQYINNIEEEKSIDGEDQQNMASLDHWPNKGIICFNNISMRYRLDMRLALEKVSFTSNASEKIGIIGRTGSGKSSLFQVLFRLVNVEEGNVTIDGIDISSLSLKKLRGQTLECNCTLSKLFIIPQDPFLFSGSIRDNLDPRSQYSDNEIWHSLRECHLESLVLSLGGLSANISERGRDLSCGQRQLLCLVRALLTKTSVLCVDEATASIDSNTEQLIQQTLTNVFSSATVLFVAHKIESVLNCHRIIVMDGGRVAEIGSPDALMILAKKQFTSTTNGVSKLLRVYLRKAVVYIEHIGRESIDDSAKSGQIKEENPSSKYFQQ</sequence>
<name>A0A7R9LP80_9ACAR</name>
<keyword evidence="7 8" id="KW-0472">Membrane</keyword>
<dbReference type="OrthoDB" id="6500128at2759"/>
<evidence type="ECO:0000256" key="3">
    <source>
        <dbReference type="ARBA" id="ARBA00022692"/>
    </source>
</evidence>
<keyword evidence="6 8" id="KW-1133">Transmembrane helix</keyword>
<evidence type="ECO:0000256" key="2">
    <source>
        <dbReference type="ARBA" id="ARBA00022448"/>
    </source>
</evidence>
<dbReference type="SUPFAM" id="SSF52540">
    <property type="entry name" value="P-loop containing nucleoside triphosphate hydrolases"/>
    <property type="match status" value="1"/>
</dbReference>
<dbReference type="SUPFAM" id="SSF90123">
    <property type="entry name" value="ABC transporter transmembrane region"/>
    <property type="match status" value="1"/>
</dbReference>
<evidence type="ECO:0000256" key="1">
    <source>
        <dbReference type="ARBA" id="ARBA00004141"/>
    </source>
</evidence>
<keyword evidence="5" id="KW-0067">ATP-binding</keyword>
<dbReference type="InterPro" id="IPR003439">
    <property type="entry name" value="ABC_transporter-like_ATP-bd"/>
</dbReference>
<dbReference type="InterPro" id="IPR036640">
    <property type="entry name" value="ABC1_TM_sf"/>
</dbReference>
<dbReference type="Gene3D" id="3.40.50.300">
    <property type="entry name" value="P-loop containing nucleotide triphosphate hydrolases"/>
    <property type="match status" value="1"/>
</dbReference>
<evidence type="ECO:0000256" key="4">
    <source>
        <dbReference type="ARBA" id="ARBA00022741"/>
    </source>
</evidence>
<dbReference type="InterPro" id="IPR050173">
    <property type="entry name" value="ABC_transporter_C-like"/>
</dbReference>
<feature type="domain" description="ABC transporter" evidence="9">
    <location>
        <begin position="162"/>
        <end position="405"/>
    </location>
</feature>
<evidence type="ECO:0000313" key="12">
    <source>
        <dbReference type="Proteomes" id="UP000728032"/>
    </source>
</evidence>
<dbReference type="CDD" id="cd03244">
    <property type="entry name" value="ABCC_MRP_domain2"/>
    <property type="match status" value="1"/>
</dbReference>
<dbReference type="GO" id="GO:0016020">
    <property type="term" value="C:membrane"/>
    <property type="evidence" value="ECO:0007669"/>
    <property type="project" value="UniProtKB-SubCell"/>
</dbReference>
<accession>A0A7R9LP80</accession>
<evidence type="ECO:0000259" key="10">
    <source>
        <dbReference type="PROSITE" id="PS50929"/>
    </source>
</evidence>
<feature type="transmembrane region" description="Helical" evidence="8">
    <location>
        <begin position="93"/>
        <end position="113"/>
    </location>
</feature>
<dbReference type="SMART" id="SM00382">
    <property type="entry name" value="AAA"/>
    <property type="match status" value="1"/>
</dbReference>
<feature type="transmembrane region" description="Helical" evidence="8">
    <location>
        <begin position="66"/>
        <end position="87"/>
    </location>
</feature>
<feature type="non-terminal residue" evidence="11">
    <location>
        <position position="451"/>
    </location>
</feature>
<dbReference type="PROSITE" id="PS50893">
    <property type="entry name" value="ABC_TRANSPORTER_2"/>
    <property type="match status" value="1"/>
</dbReference>
<evidence type="ECO:0000256" key="7">
    <source>
        <dbReference type="ARBA" id="ARBA00023136"/>
    </source>
</evidence>
<evidence type="ECO:0000256" key="5">
    <source>
        <dbReference type="ARBA" id="ARBA00022840"/>
    </source>
</evidence>
<dbReference type="GO" id="GO:0005524">
    <property type="term" value="F:ATP binding"/>
    <property type="evidence" value="ECO:0007669"/>
    <property type="project" value="UniProtKB-KW"/>
</dbReference>
<reference evidence="11" key="1">
    <citation type="submission" date="2020-11" db="EMBL/GenBank/DDBJ databases">
        <authorList>
            <person name="Tran Van P."/>
        </authorList>
    </citation>
    <scope>NUCLEOTIDE SEQUENCE</scope>
</reference>
<evidence type="ECO:0000256" key="6">
    <source>
        <dbReference type="ARBA" id="ARBA00022989"/>
    </source>
</evidence>